<evidence type="ECO:0000259" key="1">
    <source>
        <dbReference type="Pfam" id="PF02900"/>
    </source>
</evidence>
<protein>
    <submittedName>
        <fullName evidence="3">Putative protocatechuate 4,5-dioxygenase</fullName>
    </submittedName>
</protein>
<feature type="domain" description="Extradiol ring-cleavage dioxygenase LigAB LigA subunit" evidence="2">
    <location>
        <begin position="322"/>
        <end position="408"/>
    </location>
</feature>
<dbReference type="CDD" id="cd07923">
    <property type="entry name" value="Gallate_dioxygenase_C"/>
    <property type="match status" value="1"/>
</dbReference>
<name>A0A7U3UZ01_9ACTN</name>
<dbReference type="KEGG" id="arev:RVR_8737"/>
<reference evidence="3 4" key="2">
    <citation type="journal article" date="2011" name="J. Antibiot.">
        <title>Furaquinocins I and J: novel polyketide isoprenoid hybrid compounds from Streptomyces reveromyceticus SN-593.</title>
        <authorList>
            <person name="Panthee S."/>
            <person name="Takahashi S."/>
            <person name="Takagi H."/>
            <person name="Nogawa T."/>
            <person name="Oowada E."/>
            <person name="Uramoto M."/>
            <person name="Osada H."/>
        </authorList>
    </citation>
    <scope>NUCLEOTIDE SEQUENCE [LARGE SCALE GENOMIC DNA]</scope>
    <source>
        <strain evidence="3 4">SN-593</strain>
    </source>
</reference>
<dbReference type="GO" id="GO:0008198">
    <property type="term" value="F:ferrous iron binding"/>
    <property type="evidence" value="ECO:0007669"/>
    <property type="project" value="InterPro"/>
</dbReference>
<dbReference type="GO" id="GO:0016702">
    <property type="term" value="F:oxidoreductase activity, acting on single donors with incorporation of molecular oxygen, incorporation of two atoms of oxygen"/>
    <property type="evidence" value="ECO:0007669"/>
    <property type="project" value="UniProtKB-ARBA"/>
</dbReference>
<dbReference type="AlphaFoldDB" id="A0A7U3UZ01"/>
<accession>A0A7U3UZ01</accession>
<dbReference type="EMBL" id="AP018365">
    <property type="protein sequence ID" value="BBB01363.1"/>
    <property type="molecule type" value="Genomic_DNA"/>
</dbReference>
<proteinExistence type="predicted"/>
<reference evidence="3 4" key="4">
    <citation type="journal article" date="2020" name="Sci. Rep.">
        <title>beta-carboline chemical signals induce reveromycin production through a LuxR family regulator in Streptomyces sp. SN-593.</title>
        <authorList>
            <person name="Panthee S."/>
            <person name="Kito N."/>
            <person name="Hayashi T."/>
            <person name="Shimizu T."/>
            <person name="Ishikawa J."/>
            <person name="Hamamoto H."/>
            <person name="Osada H."/>
            <person name="Takahashi S."/>
        </authorList>
    </citation>
    <scope>NUCLEOTIDE SEQUENCE [LARGE SCALE GENOMIC DNA]</scope>
    <source>
        <strain evidence="3 4">SN-593</strain>
    </source>
</reference>
<dbReference type="SUPFAM" id="SSF53213">
    <property type="entry name" value="LigB-like"/>
    <property type="match status" value="1"/>
</dbReference>
<dbReference type="InterPro" id="IPR036622">
    <property type="entry name" value="LigA_sf"/>
</dbReference>
<dbReference type="InterPro" id="IPR004183">
    <property type="entry name" value="Xdiol_dOase_suB"/>
</dbReference>
<dbReference type="NCBIfam" id="NF009902">
    <property type="entry name" value="PRK13365.1"/>
    <property type="match status" value="1"/>
</dbReference>
<reference evidence="3 4" key="1">
    <citation type="journal article" date="2010" name="J. Bacteriol.">
        <title>Biochemical characterization of a novel indole prenyltransferase from Streptomyces sp. SN-593.</title>
        <authorList>
            <person name="Takahashi S."/>
            <person name="Takagi H."/>
            <person name="Toyoda A."/>
            <person name="Uramoto M."/>
            <person name="Nogawa T."/>
            <person name="Ueki M."/>
            <person name="Sakaki Y."/>
            <person name="Osada H."/>
        </authorList>
    </citation>
    <scope>NUCLEOTIDE SEQUENCE [LARGE SCALE GENOMIC DNA]</scope>
    <source>
        <strain evidence="3 4">SN-593</strain>
    </source>
</reference>
<evidence type="ECO:0000259" key="2">
    <source>
        <dbReference type="Pfam" id="PF07746"/>
    </source>
</evidence>
<keyword evidence="4" id="KW-1185">Reference proteome</keyword>
<dbReference type="SUPFAM" id="SSF48076">
    <property type="entry name" value="LigA subunit of an aromatic-ring-opening dioxygenase LigAB"/>
    <property type="match status" value="1"/>
</dbReference>
<dbReference type="InterPro" id="IPR034940">
    <property type="entry name" value="Gallate_dioxygenase_C"/>
</dbReference>
<dbReference type="Gene3D" id="1.10.700.10">
    <property type="entry name" value="Dioxygenase LigAB, LigA subunit"/>
    <property type="match status" value="1"/>
</dbReference>
<evidence type="ECO:0000313" key="4">
    <source>
        <dbReference type="Proteomes" id="UP000595703"/>
    </source>
</evidence>
<dbReference type="Proteomes" id="UP000595703">
    <property type="component" value="Chromosome"/>
</dbReference>
<feature type="domain" description="Extradiol ring-cleavage dioxygenase class III enzyme subunit B" evidence="1">
    <location>
        <begin position="8"/>
        <end position="268"/>
    </location>
</feature>
<keyword evidence="3" id="KW-0560">Oxidoreductase</keyword>
<sequence length="418" mass="46112">MARIIGGVATSHTPTIGFAYDQSSKDGGSGSQILDAFAPVREWLAEKKPDAVVYVFNDHMTSFFFDHYSAFTLGVGPEYAVADEGGGARRMPPVPGDTALAQHMATSLVTDEFDMAYFQDKPLDHGFFSPMSVLFDRTEGAWPVPVVPLQIGVLQFPIPTAARCYKLGQAIRRAIASYPQDISVAVISTGGLSHQVHGERAGFNNPEWDHRFLDAITNEPEALAEMTHAEYATLGGLEGAEVIMWLVMRGALASNVRRVHSSYDLPSMTGIATLVLENADAELPTAATERHRARMAEQLTGIERLRGTYPYDIATGVKAYRLNKFLHGMVDRGHRERFLAEPEASFDEAGLTEEERDLVRRRDWSGLIHYGVIFFMLEKLGAVVGISNPDIYAAMRGESLEQFLETRNTKMLYSVSGE</sequence>
<dbReference type="Pfam" id="PF07746">
    <property type="entry name" value="LigA"/>
    <property type="match status" value="1"/>
</dbReference>
<dbReference type="Pfam" id="PF02900">
    <property type="entry name" value="LigB"/>
    <property type="match status" value="1"/>
</dbReference>
<dbReference type="RefSeq" id="WP_202237271.1">
    <property type="nucleotide sequence ID" value="NZ_AP018365.1"/>
</dbReference>
<gene>
    <name evidence="3" type="ORF">RVR_8737</name>
</gene>
<evidence type="ECO:0000313" key="3">
    <source>
        <dbReference type="EMBL" id="BBB01363.1"/>
    </source>
</evidence>
<dbReference type="NCBIfam" id="NF009904">
    <property type="entry name" value="PRK13367.1"/>
    <property type="match status" value="1"/>
</dbReference>
<organism evidence="3 4">
    <name type="scientific">Actinacidiphila reveromycinica</name>
    <dbReference type="NCBI Taxonomy" id="659352"/>
    <lineage>
        <taxon>Bacteria</taxon>
        <taxon>Bacillati</taxon>
        <taxon>Actinomycetota</taxon>
        <taxon>Actinomycetes</taxon>
        <taxon>Kitasatosporales</taxon>
        <taxon>Streptomycetaceae</taxon>
        <taxon>Actinacidiphila</taxon>
    </lineage>
</organism>
<dbReference type="Gene3D" id="3.40.830.10">
    <property type="entry name" value="LigB-like"/>
    <property type="match status" value="1"/>
</dbReference>
<dbReference type="InterPro" id="IPR011986">
    <property type="entry name" value="Xdiol_dOase_LigA"/>
</dbReference>
<keyword evidence="3" id="KW-0223">Dioxygenase</keyword>
<reference evidence="3 4" key="3">
    <citation type="journal article" date="2011" name="Nat. Chem. Biol.">
        <title>Reveromycin A biosynthesis uses RevG and RevJ for stereospecific spiroacetal formation.</title>
        <authorList>
            <person name="Takahashi S."/>
            <person name="Toyoda A."/>
            <person name="Sekiyama Y."/>
            <person name="Takagi H."/>
            <person name="Nogawa T."/>
            <person name="Uramoto M."/>
            <person name="Suzuki R."/>
            <person name="Koshino H."/>
            <person name="Kumano T."/>
            <person name="Panthee S."/>
            <person name="Dairi T."/>
            <person name="Ishikawa J."/>
            <person name="Ikeda H."/>
            <person name="Sakaki Y."/>
            <person name="Osada H."/>
        </authorList>
    </citation>
    <scope>NUCLEOTIDE SEQUENCE [LARGE SCALE GENOMIC DNA]</scope>
    <source>
        <strain evidence="3 4">SN-593</strain>
    </source>
</reference>